<dbReference type="AlphaFoldDB" id="A0A8S3ZT47"/>
<sequence>HIIETRVTHAGYFFVSNQATLGHCHTSPSFNPHGDISFLENFCHVLFMLSFKNGSLSVSLKLYQFPLGSLCDQPDGVEGPQTLPPKGYFERRAQLCLNRAPGNTPVGSQSARKEQKVYPPRIYPKTNASEFVLGKKKPSSQRVQISVNSLQFHLLTFKPRQIQNLHIISFPGKKTYLRRGMEHGEDFGRNTGGICPELGLVICKKTWVGPCKNPFGGDLKRETRW</sequence>
<proteinExistence type="predicted"/>
<dbReference type="Proteomes" id="UP000678393">
    <property type="component" value="Unassembled WGS sequence"/>
</dbReference>
<protein>
    <submittedName>
        <fullName evidence="1">Uncharacterized protein</fullName>
    </submittedName>
</protein>
<dbReference type="EMBL" id="CAJHNH020004513">
    <property type="protein sequence ID" value="CAG5131178.1"/>
    <property type="molecule type" value="Genomic_DNA"/>
</dbReference>
<name>A0A8S3ZT47_9EUPU</name>
<evidence type="ECO:0000313" key="2">
    <source>
        <dbReference type="Proteomes" id="UP000678393"/>
    </source>
</evidence>
<evidence type="ECO:0000313" key="1">
    <source>
        <dbReference type="EMBL" id="CAG5131178.1"/>
    </source>
</evidence>
<gene>
    <name evidence="1" type="ORF">CUNI_LOCUS16736</name>
</gene>
<feature type="non-terminal residue" evidence="1">
    <location>
        <position position="225"/>
    </location>
</feature>
<reference evidence="1" key="1">
    <citation type="submission" date="2021-04" db="EMBL/GenBank/DDBJ databases">
        <authorList>
            <consortium name="Molecular Ecology Group"/>
        </authorList>
    </citation>
    <scope>NUCLEOTIDE SEQUENCE</scope>
</reference>
<keyword evidence="2" id="KW-1185">Reference proteome</keyword>
<comment type="caution">
    <text evidence="1">The sequence shown here is derived from an EMBL/GenBank/DDBJ whole genome shotgun (WGS) entry which is preliminary data.</text>
</comment>
<accession>A0A8S3ZT47</accession>
<organism evidence="1 2">
    <name type="scientific">Candidula unifasciata</name>
    <dbReference type="NCBI Taxonomy" id="100452"/>
    <lineage>
        <taxon>Eukaryota</taxon>
        <taxon>Metazoa</taxon>
        <taxon>Spiralia</taxon>
        <taxon>Lophotrochozoa</taxon>
        <taxon>Mollusca</taxon>
        <taxon>Gastropoda</taxon>
        <taxon>Heterobranchia</taxon>
        <taxon>Euthyneura</taxon>
        <taxon>Panpulmonata</taxon>
        <taxon>Eupulmonata</taxon>
        <taxon>Stylommatophora</taxon>
        <taxon>Helicina</taxon>
        <taxon>Helicoidea</taxon>
        <taxon>Geomitridae</taxon>
        <taxon>Candidula</taxon>
    </lineage>
</organism>